<keyword evidence="3" id="KW-1185">Reference proteome</keyword>
<evidence type="ECO:0008006" key="4">
    <source>
        <dbReference type="Google" id="ProtNLM"/>
    </source>
</evidence>
<dbReference type="AlphaFoldDB" id="A0A8J2WUR4"/>
<accession>A0A8J2WUR4</accession>
<evidence type="ECO:0000313" key="3">
    <source>
        <dbReference type="Proteomes" id="UP000789390"/>
    </source>
</evidence>
<protein>
    <recommendedName>
        <fullName evidence="4">Fibronectin type-III domain-containing protein</fullName>
    </recommendedName>
</protein>
<dbReference type="Proteomes" id="UP000789390">
    <property type="component" value="Unassembled WGS sequence"/>
</dbReference>
<comment type="caution">
    <text evidence="2">The sequence shown here is derived from an EMBL/GenBank/DDBJ whole genome shotgun (WGS) entry which is preliminary data.</text>
</comment>
<organism evidence="2 3">
    <name type="scientific">Daphnia galeata</name>
    <dbReference type="NCBI Taxonomy" id="27404"/>
    <lineage>
        <taxon>Eukaryota</taxon>
        <taxon>Metazoa</taxon>
        <taxon>Ecdysozoa</taxon>
        <taxon>Arthropoda</taxon>
        <taxon>Crustacea</taxon>
        <taxon>Branchiopoda</taxon>
        <taxon>Diplostraca</taxon>
        <taxon>Cladocera</taxon>
        <taxon>Anomopoda</taxon>
        <taxon>Daphniidae</taxon>
        <taxon>Daphnia</taxon>
    </lineage>
</organism>
<evidence type="ECO:0000256" key="1">
    <source>
        <dbReference type="SAM" id="Phobius"/>
    </source>
</evidence>
<dbReference type="EMBL" id="CAKKLH010000325">
    <property type="protein sequence ID" value="CAH0112349.1"/>
    <property type="molecule type" value="Genomic_DNA"/>
</dbReference>
<feature type="transmembrane region" description="Helical" evidence="1">
    <location>
        <begin position="315"/>
        <end position="335"/>
    </location>
</feature>
<dbReference type="OrthoDB" id="8609993at2759"/>
<sequence length="336" mass="37383">MTSISYGVESNKTLLNLRTLDTLRTVSGGVTCHPVLRQVRFYPEPASAISTRDISDIELTLSWKAPQGDWNSFELKYLDYNNLLVEASTKQTFITIHELKTAPELFLHYLHKISTREAVPEKVPTSRPVAIQPSQIRWTLPIPDQNAVLIGLTISYAATKLGKKDVPEVLAKTTTSIKLHQLQMGLFSDENGQVIGYTIIASVKDENKVRLIRKPAYCCGGTSTVGKRSKLQRCCRLISSWSNTIYFEIPLPKYSLLVVKPARVASNLPVIVTDSLKRELHTNSKYVPLPQRYFVQRPINIPKLVLLQDPDNSTAIVGVIISAVILLLCGATTALS</sequence>
<name>A0A8J2WUR4_9CRUS</name>
<keyword evidence="1" id="KW-0812">Transmembrane</keyword>
<gene>
    <name evidence="2" type="ORF">DGAL_LOCUS16064</name>
</gene>
<keyword evidence="1" id="KW-1133">Transmembrane helix</keyword>
<keyword evidence="1" id="KW-0472">Membrane</keyword>
<reference evidence="2" key="1">
    <citation type="submission" date="2021-11" db="EMBL/GenBank/DDBJ databases">
        <authorList>
            <person name="Schell T."/>
        </authorList>
    </citation>
    <scope>NUCLEOTIDE SEQUENCE</scope>
    <source>
        <strain evidence="2">M5</strain>
    </source>
</reference>
<evidence type="ECO:0000313" key="2">
    <source>
        <dbReference type="EMBL" id="CAH0112349.1"/>
    </source>
</evidence>
<proteinExistence type="predicted"/>